<evidence type="ECO:0000256" key="1">
    <source>
        <dbReference type="SAM" id="MobiDB-lite"/>
    </source>
</evidence>
<gene>
    <name evidence="3" type="ORF">LWI29_023406</name>
</gene>
<comment type="caution">
    <text evidence="3">The sequence shown here is derived from an EMBL/GenBank/DDBJ whole genome shotgun (WGS) entry which is preliminary data.</text>
</comment>
<dbReference type="CDD" id="cd00303">
    <property type="entry name" value="retropepsin_like"/>
    <property type="match status" value="1"/>
</dbReference>
<protein>
    <recommendedName>
        <fullName evidence="2">Retrotransposon gag domain-containing protein</fullName>
    </recommendedName>
</protein>
<feature type="compositionally biased region" description="Basic and acidic residues" evidence="1">
    <location>
        <begin position="295"/>
        <end position="322"/>
    </location>
</feature>
<name>A0AA39VGQ7_ACESA</name>
<dbReference type="PANTHER" id="PTHR33240">
    <property type="entry name" value="OS08G0508500 PROTEIN"/>
    <property type="match status" value="1"/>
</dbReference>
<organism evidence="3 4">
    <name type="scientific">Acer saccharum</name>
    <name type="common">Sugar maple</name>
    <dbReference type="NCBI Taxonomy" id="4024"/>
    <lineage>
        <taxon>Eukaryota</taxon>
        <taxon>Viridiplantae</taxon>
        <taxon>Streptophyta</taxon>
        <taxon>Embryophyta</taxon>
        <taxon>Tracheophyta</taxon>
        <taxon>Spermatophyta</taxon>
        <taxon>Magnoliopsida</taxon>
        <taxon>eudicotyledons</taxon>
        <taxon>Gunneridae</taxon>
        <taxon>Pentapetalae</taxon>
        <taxon>rosids</taxon>
        <taxon>malvids</taxon>
        <taxon>Sapindales</taxon>
        <taxon>Sapindaceae</taxon>
        <taxon>Hippocastanoideae</taxon>
        <taxon>Acereae</taxon>
        <taxon>Acer</taxon>
    </lineage>
</organism>
<evidence type="ECO:0000313" key="3">
    <source>
        <dbReference type="EMBL" id="KAK0579251.1"/>
    </source>
</evidence>
<keyword evidence="4" id="KW-1185">Reference proteome</keyword>
<reference evidence="3" key="1">
    <citation type="journal article" date="2022" name="Plant J.">
        <title>Strategies of tolerance reflected in two North American maple genomes.</title>
        <authorList>
            <person name="McEvoy S.L."/>
            <person name="Sezen U.U."/>
            <person name="Trouern-Trend A."/>
            <person name="McMahon S.M."/>
            <person name="Schaberg P.G."/>
            <person name="Yang J."/>
            <person name="Wegrzyn J.L."/>
            <person name="Swenson N.G."/>
        </authorList>
    </citation>
    <scope>NUCLEOTIDE SEQUENCE</scope>
    <source>
        <strain evidence="3">NS2018</strain>
    </source>
</reference>
<dbReference type="Gene3D" id="2.40.70.10">
    <property type="entry name" value="Acid Proteases"/>
    <property type="match status" value="1"/>
</dbReference>
<dbReference type="EMBL" id="JAUESC010000385">
    <property type="protein sequence ID" value="KAK0579251.1"/>
    <property type="molecule type" value="Genomic_DNA"/>
</dbReference>
<proteinExistence type="predicted"/>
<feature type="region of interest" description="Disordered" evidence="1">
    <location>
        <begin position="238"/>
        <end position="278"/>
    </location>
</feature>
<dbReference type="Proteomes" id="UP001168877">
    <property type="component" value="Unassembled WGS sequence"/>
</dbReference>
<accession>A0AA39VGQ7</accession>
<feature type="domain" description="Retrotransposon gag" evidence="2">
    <location>
        <begin position="107"/>
        <end position="193"/>
    </location>
</feature>
<dbReference type="InterPro" id="IPR021109">
    <property type="entry name" value="Peptidase_aspartic_dom_sf"/>
</dbReference>
<dbReference type="Pfam" id="PF03732">
    <property type="entry name" value="Retrotrans_gag"/>
    <property type="match status" value="1"/>
</dbReference>
<feature type="compositionally biased region" description="Basic and acidic residues" evidence="1">
    <location>
        <begin position="238"/>
        <end position="276"/>
    </location>
</feature>
<dbReference type="InterPro" id="IPR005162">
    <property type="entry name" value="Retrotrans_gag_dom"/>
</dbReference>
<feature type="region of interest" description="Disordered" evidence="1">
    <location>
        <begin position="291"/>
        <end position="344"/>
    </location>
</feature>
<dbReference type="AlphaFoldDB" id="A0AA39VGQ7"/>
<evidence type="ECO:0000313" key="4">
    <source>
        <dbReference type="Proteomes" id="UP001168877"/>
    </source>
</evidence>
<evidence type="ECO:0000259" key="2">
    <source>
        <dbReference type="Pfam" id="PF03732"/>
    </source>
</evidence>
<dbReference type="PANTHER" id="PTHR33240:SF15">
    <property type="entry name" value="GAG-PRO-LIKE PROTEIN"/>
    <property type="match status" value="1"/>
</dbReference>
<reference evidence="3" key="2">
    <citation type="submission" date="2023-06" db="EMBL/GenBank/DDBJ databases">
        <authorList>
            <person name="Swenson N.G."/>
            <person name="Wegrzyn J.L."/>
            <person name="Mcevoy S.L."/>
        </authorList>
    </citation>
    <scope>NUCLEOTIDE SEQUENCE</scope>
    <source>
        <strain evidence="3">NS2018</strain>
        <tissue evidence="3">Leaf</tissue>
    </source>
</reference>
<sequence length="672" mass="75543">MGELEGDRDILIQSLTREVQNNRQKMDALVRWYGHNELSDDESGNPFTNGVLRMPFPEGFRMPHVEQFKKDTDPKDTDPKEHVRRYRSAMAQYVYNDALLCLNFPQAFGDLGSRWFGRLPAVSIISFDELSKAFSRQFLGNVHRKKSVAHLSQFKQGKDESLKKYLGRLGQEVSEIGSANDEAIIAAFINNLQNGQLSFDLRRARLTNYADMMDMAGGYALAEEEEITIGGYFVHGGHPEGAKTKDQAKAPDTKGDKLKNKARDGRDGRRAYDPKTDQLCQKFQGRYTNYTPLKKYQEEADGQKDSRQGGQERKLSPKRAGDEGAINTIFSGPATGKSNKEKTQEIREAIEARRDLDVNSIEPDQKRIKEGWDPIIFTEADSHGVDVKPNDALVINARIGHMEVHRILIDNGSSADILRAEVYDKLRLDRKDLQPFHTPLRGFDGAEVRSLGTVKLPVKIGKAPCQKTVLLDFVVVDIENWPYNALLGRPFLNKANAVTATYALMMKFPIKYGVGMVKGSQKMARRANLLVYKDREVHQLYTISAEYARDRYKGDIALSLHQLGVPPSGTKEKIVQSREKHRNQERGGEIAFCRVNKGSQIAGVGGQCSISQEKEQSMEDVCGFHGFKQSLSGRQLPTVEDRPVGRCDSRTRTTEFHGCLLGIQSDPDEQGR</sequence>